<dbReference type="Proteomes" id="UP000231195">
    <property type="component" value="Unassembled WGS sequence"/>
</dbReference>
<evidence type="ECO:0008006" key="13">
    <source>
        <dbReference type="Google" id="ProtNLM"/>
    </source>
</evidence>
<dbReference type="Pfam" id="PF00270">
    <property type="entry name" value="DEAD"/>
    <property type="match status" value="1"/>
</dbReference>
<dbReference type="InterPro" id="IPR050079">
    <property type="entry name" value="DEAD_box_RNA_helicase"/>
</dbReference>
<accession>A0A2M7X104</accession>
<evidence type="ECO:0000256" key="7">
    <source>
        <dbReference type="SAM" id="MobiDB-lite"/>
    </source>
</evidence>
<keyword evidence="1" id="KW-0547">Nucleotide-binding</keyword>
<evidence type="ECO:0000259" key="8">
    <source>
        <dbReference type="PROSITE" id="PS51192"/>
    </source>
</evidence>
<feature type="region of interest" description="Disordered" evidence="7">
    <location>
        <begin position="1"/>
        <end position="70"/>
    </location>
</feature>
<evidence type="ECO:0000259" key="9">
    <source>
        <dbReference type="PROSITE" id="PS51194"/>
    </source>
</evidence>
<evidence type="ECO:0000256" key="5">
    <source>
        <dbReference type="ARBA" id="ARBA00038437"/>
    </source>
</evidence>
<evidence type="ECO:0000256" key="4">
    <source>
        <dbReference type="ARBA" id="ARBA00022840"/>
    </source>
</evidence>
<keyword evidence="3" id="KW-0347">Helicase</keyword>
<gene>
    <name evidence="11" type="ORF">CO179_04315</name>
</gene>
<dbReference type="SUPFAM" id="SSF52540">
    <property type="entry name" value="P-loop containing nucleoside triphosphate hydrolases"/>
    <property type="match status" value="1"/>
</dbReference>
<keyword evidence="4" id="KW-0067">ATP-binding</keyword>
<feature type="short sequence motif" description="Q motif" evidence="6">
    <location>
        <begin position="93"/>
        <end position="121"/>
    </location>
</feature>
<feature type="domain" description="Helicase ATP-binding" evidence="8">
    <location>
        <begin position="124"/>
        <end position="293"/>
    </location>
</feature>
<comment type="caution">
    <text evidence="11">The sequence shown here is derived from an EMBL/GenBank/DDBJ whole genome shotgun (WGS) entry which is preliminary data.</text>
</comment>
<feature type="compositionally biased region" description="Low complexity" evidence="7">
    <location>
        <begin position="8"/>
        <end position="20"/>
    </location>
</feature>
<dbReference type="InterPro" id="IPR001650">
    <property type="entry name" value="Helicase_C-like"/>
</dbReference>
<dbReference type="PANTHER" id="PTHR47959">
    <property type="entry name" value="ATP-DEPENDENT RNA HELICASE RHLE-RELATED"/>
    <property type="match status" value="1"/>
</dbReference>
<protein>
    <recommendedName>
        <fullName evidence="13">ATP-dependent helicase</fullName>
    </recommendedName>
</protein>
<evidence type="ECO:0000256" key="2">
    <source>
        <dbReference type="ARBA" id="ARBA00022801"/>
    </source>
</evidence>
<dbReference type="GO" id="GO:0016787">
    <property type="term" value="F:hydrolase activity"/>
    <property type="evidence" value="ECO:0007669"/>
    <property type="project" value="UniProtKB-KW"/>
</dbReference>
<name>A0A2M7X104_UNCKA</name>
<evidence type="ECO:0000259" key="10">
    <source>
        <dbReference type="PROSITE" id="PS51195"/>
    </source>
</evidence>
<dbReference type="GO" id="GO:0003676">
    <property type="term" value="F:nucleic acid binding"/>
    <property type="evidence" value="ECO:0007669"/>
    <property type="project" value="InterPro"/>
</dbReference>
<dbReference type="PROSITE" id="PS51194">
    <property type="entry name" value="HELICASE_CTER"/>
    <property type="match status" value="1"/>
</dbReference>
<dbReference type="SMART" id="SM00487">
    <property type="entry name" value="DEXDc"/>
    <property type="match status" value="1"/>
</dbReference>
<dbReference type="EMBL" id="PFWZ01000143">
    <property type="protein sequence ID" value="PJA39832.1"/>
    <property type="molecule type" value="Genomic_DNA"/>
</dbReference>
<dbReference type="Gene3D" id="3.40.50.300">
    <property type="entry name" value="P-loop containing nucleotide triphosphate hydrolases"/>
    <property type="match status" value="2"/>
</dbReference>
<evidence type="ECO:0000256" key="1">
    <source>
        <dbReference type="ARBA" id="ARBA00022741"/>
    </source>
</evidence>
<dbReference type="AlphaFoldDB" id="A0A2M7X104"/>
<dbReference type="InterPro" id="IPR014014">
    <property type="entry name" value="RNA_helicase_DEAD_Q_motif"/>
</dbReference>
<feature type="domain" description="Helicase C-terminal" evidence="9">
    <location>
        <begin position="303"/>
        <end position="434"/>
    </location>
</feature>
<dbReference type="InterPro" id="IPR027417">
    <property type="entry name" value="P-loop_NTPase"/>
</dbReference>
<dbReference type="PROSITE" id="PS51192">
    <property type="entry name" value="HELICASE_ATP_BIND_1"/>
    <property type="match status" value="1"/>
</dbReference>
<comment type="similarity">
    <text evidence="5">Belongs to the DEAD box helicase family.</text>
</comment>
<sequence length="434" mass="47575">MYKQQQKSYSGGTSSSGSRRGSSRGGSRGASRSGASRSGGSRGGSAYSSSGRGGRNNFRSHGGAGQRSFDPRSVIRSASEQKQQTPVVQEITNQFSDFPLDPRLQKNIADRNFAQPSPIQDQAIPQILAGKDVVGVANTGTGKTAAFLIPLINKVLVDKTSKTLIIAPTRELAVQIDKELQKFSRGLQIYSTICIGGVPIRAQISKLQKRPQFVIGTPGRLLDLANQRKISFEHYNNIVLDEVDRMLDMGFIHDINQIISTLPEKRQSLFFSATLADNVRSVMSRFITDPVMISIKTAETSANIKQDIIELKGRNKTDVLFEVLRRDEVNKTLIFMRTKHGADKLHKSLIDGGFQTAVMHGNKSQGQRQKSLEAFRNGKVSVLIATDVASRGIDVDDISHVINHDLPESRDAYTHRIGRTGRANKKGTALTFIG</sequence>
<evidence type="ECO:0000313" key="11">
    <source>
        <dbReference type="EMBL" id="PJA39832.1"/>
    </source>
</evidence>
<dbReference type="GO" id="GO:0003724">
    <property type="term" value="F:RNA helicase activity"/>
    <property type="evidence" value="ECO:0007669"/>
    <property type="project" value="InterPro"/>
</dbReference>
<evidence type="ECO:0000313" key="12">
    <source>
        <dbReference type="Proteomes" id="UP000231195"/>
    </source>
</evidence>
<dbReference type="InterPro" id="IPR044742">
    <property type="entry name" value="DEAD/DEAH_RhlB"/>
</dbReference>
<feature type="domain" description="DEAD-box RNA helicase Q" evidence="10">
    <location>
        <begin position="93"/>
        <end position="121"/>
    </location>
</feature>
<dbReference type="GO" id="GO:0005829">
    <property type="term" value="C:cytosol"/>
    <property type="evidence" value="ECO:0007669"/>
    <property type="project" value="TreeGrafter"/>
</dbReference>
<evidence type="ECO:0000256" key="3">
    <source>
        <dbReference type="ARBA" id="ARBA00022806"/>
    </source>
</evidence>
<dbReference type="InterPro" id="IPR011545">
    <property type="entry name" value="DEAD/DEAH_box_helicase_dom"/>
</dbReference>
<evidence type="ECO:0000256" key="6">
    <source>
        <dbReference type="PROSITE-ProRule" id="PRU00552"/>
    </source>
</evidence>
<feature type="compositionally biased region" description="Low complexity" evidence="7">
    <location>
        <begin position="29"/>
        <end position="50"/>
    </location>
</feature>
<proteinExistence type="inferred from homology"/>
<reference evidence="12" key="1">
    <citation type="submission" date="2017-09" db="EMBL/GenBank/DDBJ databases">
        <title>Depth-based differentiation of microbial function through sediment-hosted aquifers and enrichment of novel symbionts in the deep terrestrial subsurface.</title>
        <authorList>
            <person name="Probst A.J."/>
            <person name="Ladd B."/>
            <person name="Jarett J.K."/>
            <person name="Geller-Mcgrath D.E."/>
            <person name="Sieber C.M.K."/>
            <person name="Emerson J.B."/>
            <person name="Anantharaman K."/>
            <person name="Thomas B.C."/>
            <person name="Malmstrom R."/>
            <person name="Stieglmeier M."/>
            <person name="Klingl A."/>
            <person name="Woyke T."/>
            <person name="Ryan C.M."/>
            <person name="Banfield J.F."/>
        </authorList>
    </citation>
    <scope>NUCLEOTIDE SEQUENCE [LARGE SCALE GENOMIC DNA]</scope>
</reference>
<dbReference type="GO" id="GO:0005524">
    <property type="term" value="F:ATP binding"/>
    <property type="evidence" value="ECO:0007669"/>
    <property type="project" value="UniProtKB-KW"/>
</dbReference>
<dbReference type="PROSITE" id="PS51195">
    <property type="entry name" value="Q_MOTIF"/>
    <property type="match status" value="1"/>
</dbReference>
<dbReference type="CDD" id="cd00268">
    <property type="entry name" value="DEADc"/>
    <property type="match status" value="1"/>
</dbReference>
<dbReference type="CDD" id="cd18787">
    <property type="entry name" value="SF2_C_DEAD"/>
    <property type="match status" value="1"/>
</dbReference>
<keyword evidence="2" id="KW-0378">Hydrolase</keyword>
<dbReference type="PANTHER" id="PTHR47959:SF13">
    <property type="entry name" value="ATP-DEPENDENT RNA HELICASE RHLE"/>
    <property type="match status" value="1"/>
</dbReference>
<dbReference type="SMART" id="SM00490">
    <property type="entry name" value="HELICc"/>
    <property type="match status" value="1"/>
</dbReference>
<dbReference type="InterPro" id="IPR014001">
    <property type="entry name" value="Helicase_ATP-bd"/>
</dbReference>
<dbReference type="Pfam" id="PF00271">
    <property type="entry name" value="Helicase_C"/>
    <property type="match status" value="1"/>
</dbReference>
<organism evidence="11 12">
    <name type="scientific">candidate division WWE3 bacterium CG_4_9_14_3_um_filter_39_7</name>
    <dbReference type="NCBI Taxonomy" id="1975080"/>
    <lineage>
        <taxon>Bacteria</taxon>
        <taxon>Katanobacteria</taxon>
    </lineage>
</organism>